<gene>
    <name evidence="14" type="ORF">TRITD_4Av1G237330</name>
</gene>
<dbReference type="OMA" id="RTTWAIC"/>
<keyword evidence="8 12" id="KW-1133">Transmembrane helix</keyword>
<dbReference type="EC" id="4.1.99.5" evidence="4"/>
<organism evidence="14 15">
    <name type="scientific">Triticum turgidum subsp. durum</name>
    <name type="common">Durum wheat</name>
    <name type="synonym">Triticum durum</name>
    <dbReference type="NCBI Taxonomy" id="4567"/>
    <lineage>
        <taxon>Eukaryota</taxon>
        <taxon>Viridiplantae</taxon>
        <taxon>Streptophyta</taxon>
        <taxon>Embryophyta</taxon>
        <taxon>Tracheophyta</taxon>
        <taxon>Spermatophyta</taxon>
        <taxon>Magnoliopsida</taxon>
        <taxon>Liliopsida</taxon>
        <taxon>Poales</taxon>
        <taxon>Poaceae</taxon>
        <taxon>BOP clade</taxon>
        <taxon>Pooideae</taxon>
        <taxon>Triticodae</taxon>
        <taxon>Triticeae</taxon>
        <taxon>Triticinae</taxon>
        <taxon>Triticum</taxon>
    </lineage>
</organism>
<evidence type="ECO:0000313" key="14">
    <source>
        <dbReference type="EMBL" id="VAH98439.1"/>
    </source>
</evidence>
<dbReference type="GO" id="GO:0005789">
    <property type="term" value="C:endoplasmic reticulum membrane"/>
    <property type="evidence" value="ECO:0007669"/>
    <property type="project" value="UniProtKB-SubCell"/>
</dbReference>
<dbReference type="InterPro" id="IPR006694">
    <property type="entry name" value="Fatty_acid_hydroxylase"/>
</dbReference>
<keyword evidence="9 12" id="KW-0472">Membrane</keyword>
<evidence type="ECO:0000256" key="8">
    <source>
        <dbReference type="ARBA" id="ARBA00022989"/>
    </source>
</evidence>
<keyword evidence="15" id="KW-1185">Reference proteome</keyword>
<dbReference type="InterPro" id="IPR050307">
    <property type="entry name" value="Sterol_Desaturase_Related"/>
</dbReference>
<reference evidence="14 15" key="1">
    <citation type="submission" date="2017-09" db="EMBL/GenBank/DDBJ databases">
        <authorList>
            <consortium name="International Durum Wheat Genome Sequencing Consortium (IDWGSC)"/>
            <person name="Milanesi L."/>
        </authorList>
    </citation>
    <scope>NUCLEOTIDE SEQUENCE [LARGE SCALE GENOMIC DNA]</scope>
    <source>
        <strain evidence="15">cv. Svevo</strain>
    </source>
</reference>
<dbReference type="GO" id="GO:0016491">
    <property type="term" value="F:oxidoreductase activity"/>
    <property type="evidence" value="ECO:0007669"/>
    <property type="project" value="InterPro"/>
</dbReference>
<name>A0A9R0SNG8_TRITD</name>
<comment type="subcellular location">
    <subcellularLocation>
        <location evidence="1">Endoplasmic reticulum membrane</location>
        <topology evidence="1">Multi-pass membrane protein</topology>
    </subcellularLocation>
</comment>
<protein>
    <recommendedName>
        <fullName evidence="4">aldehyde oxygenase (deformylating)</fullName>
        <ecNumber evidence="4">4.1.99.5</ecNumber>
    </recommendedName>
</protein>
<evidence type="ECO:0000256" key="4">
    <source>
        <dbReference type="ARBA" id="ARBA00013146"/>
    </source>
</evidence>
<evidence type="ECO:0000256" key="10">
    <source>
        <dbReference type="ARBA" id="ARBA00023239"/>
    </source>
</evidence>
<dbReference type="AlphaFoldDB" id="A0A9R0SNG8"/>
<feature type="domain" description="Fatty acid hydroxylase" evidence="13">
    <location>
        <begin position="103"/>
        <end position="238"/>
    </location>
</feature>
<keyword evidence="5 12" id="KW-0812">Transmembrane</keyword>
<keyword evidence="7" id="KW-0521">NADP</keyword>
<dbReference type="GO" id="GO:0005506">
    <property type="term" value="F:iron ion binding"/>
    <property type="evidence" value="ECO:0007669"/>
    <property type="project" value="InterPro"/>
</dbReference>
<dbReference type="EMBL" id="LT934117">
    <property type="protein sequence ID" value="VAH98439.1"/>
    <property type="molecule type" value="Genomic_DNA"/>
</dbReference>
<feature type="transmembrane region" description="Helical" evidence="12">
    <location>
        <begin position="90"/>
        <end position="112"/>
    </location>
</feature>
<keyword evidence="6" id="KW-0256">Endoplasmic reticulum</keyword>
<sequence>MELVFSDEALAIVVPIAAYWVYSGMYMALGRSMDQYRLHPRDEERSKNLVPKRDVVKVVLLQQLLQAAVAATVFTLGGEIPAAGESRQRTTWAICLTVALQIAVGMAVLDGWQYAWHRYMHRNKFLYRHVHSWHHRLVVPYAFGAQYNHPVEGLLLDTVGGALAFLASGMSPRVSIFFFTLCTIKGVDDHCGLWLPGNVFRLCFWNNTAYHDVHHQPRAGRYNFSQPFFVTWDKVFGTHMPYVVEHRPQGGLHVRPMEKVHIGACAFPVGGVL</sequence>
<evidence type="ECO:0000256" key="6">
    <source>
        <dbReference type="ARBA" id="ARBA00022824"/>
    </source>
</evidence>
<dbReference type="GO" id="GO:0071771">
    <property type="term" value="F:aldehyde oxygenase (deformylating) activity"/>
    <property type="evidence" value="ECO:0007669"/>
    <property type="project" value="UniProtKB-EC"/>
</dbReference>
<dbReference type="PANTHER" id="PTHR11863">
    <property type="entry name" value="STEROL DESATURASE"/>
    <property type="match status" value="1"/>
</dbReference>
<evidence type="ECO:0000256" key="5">
    <source>
        <dbReference type="ARBA" id="ARBA00022692"/>
    </source>
</evidence>
<feature type="transmembrane region" description="Helical" evidence="12">
    <location>
        <begin position="12"/>
        <end position="29"/>
    </location>
</feature>
<evidence type="ECO:0000256" key="12">
    <source>
        <dbReference type="SAM" id="Phobius"/>
    </source>
</evidence>
<evidence type="ECO:0000256" key="11">
    <source>
        <dbReference type="ARBA" id="ARBA00047909"/>
    </source>
</evidence>
<evidence type="ECO:0000256" key="3">
    <source>
        <dbReference type="ARBA" id="ARBA00011738"/>
    </source>
</evidence>
<comment type="catalytic activity">
    <reaction evidence="11">
        <text>a long-chain fatty aldehyde + 2 NADPH + O2 + H(+) = a long-chain alkane + formate + 2 NADP(+) + H2O</text>
        <dbReference type="Rhea" id="RHEA:21440"/>
        <dbReference type="ChEBI" id="CHEBI:15377"/>
        <dbReference type="ChEBI" id="CHEBI:15378"/>
        <dbReference type="ChEBI" id="CHEBI:15379"/>
        <dbReference type="ChEBI" id="CHEBI:15740"/>
        <dbReference type="ChEBI" id="CHEBI:17176"/>
        <dbReference type="ChEBI" id="CHEBI:57783"/>
        <dbReference type="ChEBI" id="CHEBI:58349"/>
        <dbReference type="ChEBI" id="CHEBI:83563"/>
        <dbReference type="EC" id="4.1.99.5"/>
    </reaction>
</comment>
<dbReference type="Proteomes" id="UP000324705">
    <property type="component" value="Chromosome 4A"/>
</dbReference>
<comment type="subunit">
    <text evidence="3">Homodimer.</text>
</comment>
<evidence type="ECO:0000313" key="15">
    <source>
        <dbReference type="Proteomes" id="UP000324705"/>
    </source>
</evidence>
<evidence type="ECO:0000256" key="2">
    <source>
        <dbReference type="ARBA" id="ARBA00009324"/>
    </source>
</evidence>
<keyword evidence="10" id="KW-0456">Lyase</keyword>
<dbReference type="Gramene" id="TRITD4Av1G237330.1">
    <property type="protein sequence ID" value="TRITD4Av1G237330.1"/>
    <property type="gene ID" value="TRITD4Av1G237330"/>
</dbReference>
<accession>A0A9R0SNG8</accession>
<evidence type="ECO:0000256" key="7">
    <source>
        <dbReference type="ARBA" id="ARBA00022857"/>
    </source>
</evidence>
<dbReference type="GO" id="GO:0008610">
    <property type="term" value="P:lipid biosynthetic process"/>
    <property type="evidence" value="ECO:0007669"/>
    <property type="project" value="InterPro"/>
</dbReference>
<dbReference type="Pfam" id="PF04116">
    <property type="entry name" value="FA_hydroxylase"/>
    <property type="match status" value="1"/>
</dbReference>
<proteinExistence type="inferred from homology"/>
<evidence type="ECO:0000256" key="9">
    <source>
        <dbReference type="ARBA" id="ARBA00023136"/>
    </source>
</evidence>
<evidence type="ECO:0000256" key="1">
    <source>
        <dbReference type="ARBA" id="ARBA00004477"/>
    </source>
</evidence>
<evidence type="ECO:0000259" key="13">
    <source>
        <dbReference type="Pfam" id="PF04116"/>
    </source>
</evidence>
<comment type="similarity">
    <text evidence="2">Belongs to the sterol desaturase family.</text>
</comment>